<dbReference type="Proteomes" id="UP000049685">
    <property type="component" value="Unassembled WGS sequence"/>
</dbReference>
<dbReference type="GO" id="GO:0003676">
    <property type="term" value="F:nucleic acid binding"/>
    <property type="evidence" value="ECO:0007669"/>
    <property type="project" value="InterPro"/>
</dbReference>
<dbReference type="InterPro" id="IPR043714">
    <property type="entry name" value="DUF5655"/>
</dbReference>
<gene>
    <name evidence="2" type="ORF">UMC4404_07031</name>
</gene>
<dbReference type="EMBL" id="CDNY01000003">
    <property type="protein sequence ID" value="CEO32723.1"/>
    <property type="molecule type" value="Genomic_DNA"/>
</dbReference>
<dbReference type="AlphaFoldDB" id="A0A9P1L034"/>
<organism evidence="2 3">
    <name type="scientific">Paraclostridium sordellii</name>
    <name type="common">Clostridium sordellii</name>
    <dbReference type="NCBI Taxonomy" id="1505"/>
    <lineage>
        <taxon>Bacteria</taxon>
        <taxon>Bacillati</taxon>
        <taxon>Bacillota</taxon>
        <taxon>Clostridia</taxon>
        <taxon>Peptostreptococcales</taxon>
        <taxon>Peptostreptococcaceae</taxon>
        <taxon>Paraclostridium</taxon>
    </lineage>
</organism>
<proteinExistence type="predicted"/>
<dbReference type="InterPro" id="IPR011856">
    <property type="entry name" value="tRNA_endonuc-like_dom_sf"/>
</dbReference>
<dbReference type="Pfam" id="PF18899">
    <property type="entry name" value="DUF5655"/>
    <property type="match status" value="1"/>
</dbReference>
<comment type="caution">
    <text evidence="2">The sequence shown here is derived from an EMBL/GenBank/DDBJ whole genome shotgun (WGS) entry which is preliminary data.</text>
</comment>
<evidence type="ECO:0000259" key="1">
    <source>
        <dbReference type="Pfam" id="PF18899"/>
    </source>
</evidence>
<protein>
    <submittedName>
        <fullName evidence="2">Uncharacterized conserved protein</fullName>
    </submittedName>
</protein>
<accession>A0A9P1L034</accession>
<reference evidence="3" key="1">
    <citation type="submission" date="2015-01" db="EMBL/GenBank/DDBJ databases">
        <authorList>
            <person name="Aslett A.Martin."/>
            <person name="De Silva Nishadi"/>
        </authorList>
    </citation>
    <scope>NUCLEOTIDE SEQUENCE [LARGE SCALE GENOMIC DNA]</scope>
    <source>
        <strain evidence="3">UMC4404</strain>
    </source>
</reference>
<sequence>MGDIKLFKIKNEVEEIEGTSMQLEKHLQNIIEENMEVFLGVKFLATEYSTGKVHNGRIDSLGIDENNCPVIIEYKRSINENVINQGLYYLDWLLDHKAEFKLLVMEKLGVKYCENIEWSSPRLICIANDFTKYDIHAVKQINRNIDLIKYKNYKEELLLLEMVHTNTVSDDYKPIVNTDNSNKHKYKTVEDYLENANNELKNRYYILKDFIMSLGDDVQEKKLKNYFGFKRIKNFACIEIHPKTDAVLVYTKANIKDVEIKEGFTRDVTDIGHYGTGNLEIKFTDMKQLDEVQKYILKSYEMN</sequence>
<name>A0A9P1L034_PARSO</name>
<dbReference type="RefSeq" id="WP_057557642.1">
    <property type="nucleotide sequence ID" value="NZ_CDNY01000003.1"/>
</dbReference>
<evidence type="ECO:0000313" key="2">
    <source>
        <dbReference type="EMBL" id="CEO32723.1"/>
    </source>
</evidence>
<dbReference type="Gene3D" id="3.40.1350.10">
    <property type="match status" value="1"/>
</dbReference>
<evidence type="ECO:0000313" key="3">
    <source>
        <dbReference type="Proteomes" id="UP000049685"/>
    </source>
</evidence>
<feature type="domain" description="DUF5655" evidence="1">
    <location>
        <begin position="189"/>
        <end position="302"/>
    </location>
</feature>